<sequence length="121" mass="13121">MTEVNTVSSPIAAYDWGGVDTSIDDEAPELLSEEQFDRHIEAVAALLAAAGLEVRRPDRRNPGTLEISNRTTGYTLELDLRDDRGAHWTLSACDEIPEGTPALDLAARIALMLSASGRVTR</sequence>
<organism evidence="1 2">
    <name type="scientific">Nocardiopsis sediminis</name>
    <dbReference type="NCBI Taxonomy" id="1778267"/>
    <lineage>
        <taxon>Bacteria</taxon>
        <taxon>Bacillati</taxon>
        <taxon>Actinomycetota</taxon>
        <taxon>Actinomycetes</taxon>
        <taxon>Streptosporangiales</taxon>
        <taxon>Nocardiopsidaceae</taxon>
        <taxon>Nocardiopsis</taxon>
    </lineage>
</organism>
<evidence type="ECO:0000313" key="2">
    <source>
        <dbReference type="Proteomes" id="UP001595847"/>
    </source>
</evidence>
<protein>
    <recommendedName>
        <fullName evidence="3">DUF317 domain-containing protein</fullName>
    </recommendedName>
</protein>
<dbReference type="Proteomes" id="UP001595847">
    <property type="component" value="Unassembled WGS sequence"/>
</dbReference>
<reference evidence="2" key="1">
    <citation type="journal article" date="2019" name="Int. J. Syst. Evol. Microbiol.">
        <title>The Global Catalogue of Microorganisms (GCM) 10K type strain sequencing project: providing services to taxonomists for standard genome sequencing and annotation.</title>
        <authorList>
            <consortium name="The Broad Institute Genomics Platform"/>
            <consortium name="The Broad Institute Genome Sequencing Center for Infectious Disease"/>
            <person name="Wu L."/>
            <person name="Ma J."/>
        </authorList>
    </citation>
    <scope>NUCLEOTIDE SEQUENCE [LARGE SCALE GENOMIC DNA]</scope>
    <source>
        <strain evidence="2">TBRC 1826</strain>
    </source>
</reference>
<keyword evidence="2" id="KW-1185">Reference proteome</keyword>
<comment type="caution">
    <text evidence="1">The sequence shown here is derived from an EMBL/GenBank/DDBJ whole genome shotgun (WGS) entry which is preliminary data.</text>
</comment>
<dbReference type="EMBL" id="JBHSBH010000010">
    <property type="protein sequence ID" value="MFC3997503.1"/>
    <property type="molecule type" value="Genomic_DNA"/>
</dbReference>
<accession>A0ABV8FS20</accession>
<evidence type="ECO:0008006" key="3">
    <source>
        <dbReference type="Google" id="ProtNLM"/>
    </source>
</evidence>
<gene>
    <name evidence="1" type="ORF">ACFOVU_16340</name>
</gene>
<name>A0ABV8FS20_9ACTN</name>
<evidence type="ECO:0000313" key="1">
    <source>
        <dbReference type="EMBL" id="MFC3997503.1"/>
    </source>
</evidence>
<proteinExistence type="predicted"/>
<dbReference type="RefSeq" id="WP_378534518.1">
    <property type="nucleotide sequence ID" value="NZ_JBHSBH010000010.1"/>
</dbReference>